<dbReference type="Pfam" id="PF04500">
    <property type="entry name" value="FLYWCH"/>
    <property type="match status" value="2"/>
</dbReference>
<protein>
    <recommendedName>
        <fullName evidence="4">FLYWCH-type domain-containing protein</fullName>
    </recommendedName>
</protein>
<dbReference type="AlphaFoldDB" id="A0ABD2NF82"/>
<keyword evidence="3" id="KW-0862">Zinc</keyword>
<dbReference type="Gene3D" id="2.20.25.240">
    <property type="match status" value="2"/>
</dbReference>
<organism evidence="5 6">
    <name type="scientific">Cryptolaemus montrouzieri</name>
    <dbReference type="NCBI Taxonomy" id="559131"/>
    <lineage>
        <taxon>Eukaryota</taxon>
        <taxon>Metazoa</taxon>
        <taxon>Ecdysozoa</taxon>
        <taxon>Arthropoda</taxon>
        <taxon>Hexapoda</taxon>
        <taxon>Insecta</taxon>
        <taxon>Pterygota</taxon>
        <taxon>Neoptera</taxon>
        <taxon>Endopterygota</taxon>
        <taxon>Coleoptera</taxon>
        <taxon>Polyphaga</taxon>
        <taxon>Cucujiformia</taxon>
        <taxon>Coccinelloidea</taxon>
        <taxon>Coccinellidae</taxon>
        <taxon>Scymninae</taxon>
        <taxon>Scymnini</taxon>
        <taxon>Cryptolaemus</taxon>
    </lineage>
</organism>
<feature type="domain" description="FLYWCH-type" evidence="4">
    <location>
        <begin position="39"/>
        <end position="80"/>
    </location>
</feature>
<name>A0ABD2NF82_9CUCU</name>
<proteinExistence type="predicted"/>
<gene>
    <name evidence="5" type="ORF">HHI36_012686</name>
</gene>
<evidence type="ECO:0000256" key="2">
    <source>
        <dbReference type="ARBA" id="ARBA00022771"/>
    </source>
</evidence>
<evidence type="ECO:0000313" key="5">
    <source>
        <dbReference type="EMBL" id="KAL3277335.1"/>
    </source>
</evidence>
<accession>A0ABD2NF82</accession>
<keyword evidence="6" id="KW-1185">Reference proteome</keyword>
<feature type="domain" description="FLYWCH-type" evidence="4">
    <location>
        <begin position="90"/>
        <end position="145"/>
    </location>
</feature>
<keyword evidence="2" id="KW-0863">Zinc-finger</keyword>
<evidence type="ECO:0000256" key="3">
    <source>
        <dbReference type="ARBA" id="ARBA00022833"/>
    </source>
</evidence>
<evidence type="ECO:0000259" key="4">
    <source>
        <dbReference type="Pfam" id="PF04500"/>
    </source>
</evidence>
<evidence type="ECO:0000256" key="1">
    <source>
        <dbReference type="ARBA" id="ARBA00022723"/>
    </source>
</evidence>
<dbReference type="EMBL" id="JABFTP020000103">
    <property type="protein sequence ID" value="KAL3277335.1"/>
    <property type="molecule type" value="Genomic_DNA"/>
</dbReference>
<dbReference type="GO" id="GO:0008270">
    <property type="term" value="F:zinc ion binding"/>
    <property type="evidence" value="ECO:0007669"/>
    <property type="project" value="UniProtKB-KW"/>
</dbReference>
<sequence length="173" mass="20606">MKKTMWLCSFYRRKTCKSRLITSGRVVVMVGQIYFDVGKKNPKIILDGHDFACHIKELKKTTWICSAYYKTKCKTRLYTTDVIFFDVGTKKPKLVLHDFDFLLYKKEQEYTIWRCSHYFNSRVYRCKCRLFTTGRIVKIDGEHNHEAKIKKDKYKNMLSQRVTVMKQPQGSST</sequence>
<evidence type="ECO:0000313" key="6">
    <source>
        <dbReference type="Proteomes" id="UP001516400"/>
    </source>
</evidence>
<dbReference type="InterPro" id="IPR007588">
    <property type="entry name" value="Znf_FLYWCH"/>
</dbReference>
<keyword evidence="1" id="KW-0479">Metal-binding</keyword>
<reference evidence="5 6" key="1">
    <citation type="journal article" date="2021" name="BMC Biol.">
        <title>Horizontally acquired antibacterial genes associated with adaptive radiation of ladybird beetles.</title>
        <authorList>
            <person name="Li H.S."/>
            <person name="Tang X.F."/>
            <person name="Huang Y.H."/>
            <person name="Xu Z.Y."/>
            <person name="Chen M.L."/>
            <person name="Du X.Y."/>
            <person name="Qiu B.Y."/>
            <person name="Chen P.T."/>
            <person name="Zhang W."/>
            <person name="Slipinski A."/>
            <person name="Escalona H.E."/>
            <person name="Waterhouse R.M."/>
            <person name="Zwick A."/>
            <person name="Pang H."/>
        </authorList>
    </citation>
    <scope>NUCLEOTIDE SEQUENCE [LARGE SCALE GENOMIC DNA]</scope>
    <source>
        <strain evidence="5">SYSU2018</strain>
    </source>
</reference>
<comment type="caution">
    <text evidence="5">The sequence shown here is derived from an EMBL/GenBank/DDBJ whole genome shotgun (WGS) entry which is preliminary data.</text>
</comment>
<dbReference type="Proteomes" id="UP001516400">
    <property type="component" value="Unassembled WGS sequence"/>
</dbReference>